<evidence type="ECO:0000313" key="3">
    <source>
        <dbReference type="Proteomes" id="UP000183487"/>
    </source>
</evidence>
<feature type="region of interest" description="Disordered" evidence="1">
    <location>
        <begin position="1"/>
        <end position="20"/>
    </location>
</feature>
<dbReference type="Proteomes" id="UP000183487">
    <property type="component" value="Unassembled WGS sequence"/>
</dbReference>
<gene>
    <name evidence="2" type="ORF">SAMN05443245_4618</name>
</gene>
<evidence type="ECO:0000256" key="1">
    <source>
        <dbReference type="SAM" id="MobiDB-lite"/>
    </source>
</evidence>
<organism evidence="2 3">
    <name type="scientific">Paraburkholderia fungorum</name>
    <dbReference type="NCBI Taxonomy" id="134537"/>
    <lineage>
        <taxon>Bacteria</taxon>
        <taxon>Pseudomonadati</taxon>
        <taxon>Pseudomonadota</taxon>
        <taxon>Betaproteobacteria</taxon>
        <taxon>Burkholderiales</taxon>
        <taxon>Burkholderiaceae</taxon>
        <taxon>Paraburkholderia</taxon>
    </lineage>
</organism>
<name>A0A1H1I3K8_9BURK</name>
<dbReference type="EMBL" id="FNKP01000002">
    <property type="protein sequence ID" value="SDR32287.1"/>
    <property type="molecule type" value="Genomic_DNA"/>
</dbReference>
<dbReference type="Gene3D" id="2.60.200.60">
    <property type="match status" value="1"/>
</dbReference>
<dbReference type="OrthoDB" id="8594232at2"/>
<dbReference type="AlphaFoldDB" id="A0A1H1I3K8"/>
<proteinExistence type="predicted"/>
<dbReference type="CDD" id="cd14744">
    <property type="entry name" value="PAAR_CT_2"/>
    <property type="match status" value="1"/>
</dbReference>
<dbReference type="InterPro" id="IPR008727">
    <property type="entry name" value="PAAR_motif"/>
</dbReference>
<accession>A0A1H1I3K8</accession>
<dbReference type="Pfam" id="PF05488">
    <property type="entry name" value="PAAR_motif"/>
    <property type="match status" value="1"/>
</dbReference>
<keyword evidence="3" id="KW-1185">Reference proteome</keyword>
<reference evidence="3" key="1">
    <citation type="submission" date="2016-10" db="EMBL/GenBank/DDBJ databases">
        <authorList>
            <person name="Varghese N."/>
        </authorList>
    </citation>
    <scope>NUCLEOTIDE SEQUENCE [LARGE SCALE GENOMIC DNA]</scope>
    <source>
        <strain evidence="3">GAS106B</strain>
    </source>
</reference>
<dbReference type="RefSeq" id="WP_074768946.1">
    <property type="nucleotide sequence ID" value="NZ_FNKP01000002.1"/>
</dbReference>
<protein>
    <submittedName>
        <fullName evidence="2">Zn-binding Pro-Ala-Ala-Arg (PAAR) domain-containing protein, incolved in TypeVI secretion</fullName>
    </submittedName>
</protein>
<evidence type="ECO:0000313" key="2">
    <source>
        <dbReference type="EMBL" id="SDR32287.1"/>
    </source>
</evidence>
<sequence>MHRKMIVQGDKTTKNGVVTTGDPTMTCGGKPLAFVGAEVSCPACNSTGKIANVMPYMPMTFCGGKQVALEDDICLCKCDPAPKLIASQSDMVMTM</sequence>